<sequence>MYDNIFYSDQINLNKNLLKSSKLTLRRQGKKNLLELKGRLLFELRTAQAQIKEIQNNPNYEQ</sequence>
<dbReference type="AlphaFoldDB" id="A0A383B3Y3"/>
<evidence type="ECO:0000313" key="1">
    <source>
        <dbReference type="EMBL" id="SVE14692.1"/>
    </source>
</evidence>
<proteinExistence type="predicted"/>
<organism evidence="1">
    <name type="scientific">marine metagenome</name>
    <dbReference type="NCBI Taxonomy" id="408172"/>
    <lineage>
        <taxon>unclassified sequences</taxon>
        <taxon>metagenomes</taxon>
        <taxon>ecological metagenomes</taxon>
    </lineage>
</organism>
<gene>
    <name evidence="1" type="ORF">METZ01_LOCUS467546</name>
</gene>
<name>A0A383B3Y3_9ZZZZ</name>
<protein>
    <submittedName>
        <fullName evidence="1">Uncharacterized protein</fullName>
    </submittedName>
</protein>
<dbReference type="EMBL" id="UINC01197287">
    <property type="protein sequence ID" value="SVE14692.1"/>
    <property type="molecule type" value="Genomic_DNA"/>
</dbReference>
<accession>A0A383B3Y3</accession>
<reference evidence="1" key="1">
    <citation type="submission" date="2018-05" db="EMBL/GenBank/DDBJ databases">
        <authorList>
            <person name="Lanie J.A."/>
            <person name="Ng W.-L."/>
            <person name="Kazmierczak K.M."/>
            <person name="Andrzejewski T.M."/>
            <person name="Davidsen T.M."/>
            <person name="Wayne K.J."/>
            <person name="Tettelin H."/>
            <person name="Glass J.I."/>
            <person name="Rusch D."/>
            <person name="Podicherti R."/>
            <person name="Tsui H.-C.T."/>
            <person name="Winkler M.E."/>
        </authorList>
    </citation>
    <scope>NUCLEOTIDE SEQUENCE</scope>
</reference>